<dbReference type="Gene3D" id="3.40.250.10">
    <property type="entry name" value="Rhodanese-like domain"/>
    <property type="match status" value="2"/>
</dbReference>
<reference evidence="4 5" key="1">
    <citation type="journal article" date="2008" name="Int. J. Syst. Evol. Microbiol.">
        <title>Tessaracoccus flavescens sp. nov., isolated from marine sediment.</title>
        <authorList>
            <person name="Lee D.W."/>
            <person name="Lee S.D."/>
        </authorList>
    </citation>
    <scope>NUCLEOTIDE SEQUENCE [LARGE SCALE GENOMIC DNA]</scope>
    <source>
        <strain evidence="4 5">SST-39T</strain>
    </source>
</reference>
<dbReference type="SUPFAM" id="SSF52821">
    <property type="entry name" value="Rhodanese/Cell cycle control phosphatase"/>
    <property type="match status" value="2"/>
</dbReference>
<accession>A0A1Q2D116</accession>
<dbReference type="InterPro" id="IPR036873">
    <property type="entry name" value="Rhodanese-like_dom_sf"/>
</dbReference>
<dbReference type="EMBL" id="CP019607">
    <property type="protein sequence ID" value="AQP52005.1"/>
    <property type="molecule type" value="Genomic_DNA"/>
</dbReference>
<dbReference type="PROSITE" id="PS50206">
    <property type="entry name" value="RHODANESE_3"/>
    <property type="match status" value="2"/>
</dbReference>
<dbReference type="InterPro" id="IPR045078">
    <property type="entry name" value="TST/MPST-like"/>
</dbReference>
<organism evidence="4 5">
    <name type="scientific">Tessaracoccus flavescens</name>
    <dbReference type="NCBI Taxonomy" id="399497"/>
    <lineage>
        <taxon>Bacteria</taxon>
        <taxon>Bacillati</taxon>
        <taxon>Actinomycetota</taxon>
        <taxon>Actinomycetes</taxon>
        <taxon>Propionibacteriales</taxon>
        <taxon>Propionibacteriaceae</taxon>
        <taxon>Tessaracoccus</taxon>
    </lineage>
</organism>
<proteinExistence type="predicted"/>
<dbReference type="Pfam" id="PF00581">
    <property type="entry name" value="Rhodanese"/>
    <property type="match status" value="2"/>
</dbReference>
<keyword evidence="5" id="KW-1185">Reference proteome</keyword>
<dbReference type="AlphaFoldDB" id="A0A1Q2D116"/>
<keyword evidence="1 4" id="KW-0808">Transferase</keyword>
<dbReference type="RefSeq" id="WP_077351800.1">
    <property type="nucleotide sequence ID" value="NZ_CP019607.1"/>
</dbReference>
<evidence type="ECO:0000313" key="5">
    <source>
        <dbReference type="Proteomes" id="UP000188235"/>
    </source>
</evidence>
<evidence type="ECO:0000313" key="4">
    <source>
        <dbReference type="EMBL" id="AQP52005.1"/>
    </source>
</evidence>
<dbReference type="InterPro" id="IPR001763">
    <property type="entry name" value="Rhodanese-like_dom"/>
</dbReference>
<keyword evidence="2" id="KW-0677">Repeat</keyword>
<dbReference type="STRING" id="399497.BW733_15425"/>
<dbReference type="CDD" id="cd01448">
    <property type="entry name" value="TST_Repeat_1"/>
    <property type="match status" value="1"/>
</dbReference>
<dbReference type="InterPro" id="IPR001307">
    <property type="entry name" value="Thiosulphate_STrfase_CS"/>
</dbReference>
<name>A0A1Q2D116_9ACTN</name>
<dbReference type="SMART" id="SM00450">
    <property type="entry name" value="RHOD"/>
    <property type="match status" value="2"/>
</dbReference>
<evidence type="ECO:0000256" key="1">
    <source>
        <dbReference type="ARBA" id="ARBA00022679"/>
    </source>
</evidence>
<evidence type="ECO:0000259" key="3">
    <source>
        <dbReference type="PROSITE" id="PS50206"/>
    </source>
</evidence>
<dbReference type="GO" id="GO:0004792">
    <property type="term" value="F:thiosulfate-cyanide sulfurtransferase activity"/>
    <property type="evidence" value="ECO:0007669"/>
    <property type="project" value="InterPro"/>
</dbReference>
<dbReference type="KEGG" id="tfa:BW733_15425"/>
<dbReference type="OrthoDB" id="9770030at2"/>
<dbReference type="CDD" id="cd01449">
    <property type="entry name" value="TST_Repeat_2"/>
    <property type="match status" value="1"/>
</dbReference>
<dbReference type="PANTHER" id="PTHR11364:SF27">
    <property type="entry name" value="SULFURTRANSFERASE"/>
    <property type="match status" value="1"/>
</dbReference>
<evidence type="ECO:0000256" key="2">
    <source>
        <dbReference type="ARBA" id="ARBA00022737"/>
    </source>
</evidence>
<dbReference type="Proteomes" id="UP000188235">
    <property type="component" value="Chromosome"/>
</dbReference>
<protein>
    <submittedName>
        <fullName evidence="4">Sulfurtransferase</fullName>
    </submittedName>
</protein>
<gene>
    <name evidence="4" type="ORF">BW733_15425</name>
</gene>
<feature type="domain" description="Rhodanese" evidence="3">
    <location>
        <begin position="153"/>
        <end position="263"/>
    </location>
</feature>
<dbReference type="PROSITE" id="PS00380">
    <property type="entry name" value="RHODANESE_1"/>
    <property type="match status" value="1"/>
</dbReference>
<sequence>MIPPVVDQAWLEAHPEAVIADVRHYLDERRGVDAYRTGHLPGARFIAMDVVLADPASPELGRHPLPDPTRFAAGMAASGIGDDSVVVAYDDAGGAMAGRLVWLLRLLGHDAALLDGGLKTWEGDLVEELDVPEIAQFTPRPWPADALATMDETAHGRIVIDARASERFRGESEPIDPKAGHIPGARSLPLGGNLAEDGRFRTPEELRDRFSGIEAAEDVISYCGSGVTACHNLIAMEYAGLGRGRLFPGSWSAWSASGRPVATGDESV</sequence>
<dbReference type="PANTHER" id="PTHR11364">
    <property type="entry name" value="THIOSULFATE SULFERTANSFERASE"/>
    <property type="match status" value="1"/>
</dbReference>
<feature type="domain" description="Rhodanese" evidence="3">
    <location>
        <begin position="13"/>
        <end position="128"/>
    </location>
</feature>